<keyword evidence="3" id="KW-1185">Reference proteome</keyword>
<evidence type="ECO:0000256" key="1">
    <source>
        <dbReference type="SAM" id="MobiDB-lite"/>
    </source>
</evidence>
<reference evidence="3" key="1">
    <citation type="journal article" date="2013" name="Genome Announc.">
        <title>Draft genome sequence of the grapevine dieback fungus Eutypa lata UCR-EL1.</title>
        <authorList>
            <person name="Blanco-Ulate B."/>
            <person name="Rolshausen P.E."/>
            <person name="Cantu D."/>
        </authorList>
    </citation>
    <scope>NUCLEOTIDE SEQUENCE [LARGE SCALE GENOMIC DNA]</scope>
    <source>
        <strain evidence="3">UCR-EL1</strain>
    </source>
</reference>
<dbReference type="HOGENOM" id="CLU_547492_0_0_1"/>
<feature type="region of interest" description="Disordered" evidence="1">
    <location>
        <begin position="176"/>
        <end position="202"/>
    </location>
</feature>
<organism evidence="2 3">
    <name type="scientific">Eutypa lata (strain UCR-EL1)</name>
    <name type="common">Grapevine dieback disease fungus</name>
    <name type="synonym">Eutypa armeniacae</name>
    <dbReference type="NCBI Taxonomy" id="1287681"/>
    <lineage>
        <taxon>Eukaryota</taxon>
        <taxon>Fungi</taxon>
        <taxon>Dikarya</taxon>
        <taxon>Ascomycota</taxon>
        <taxon>Pezizomycotina</taxon>
        <taxon>Sordariomycetes</taxon>
        <taxon>Xylariomycetidae</taxon>
        <taxon>Xylariales</taxon>
        <taxon>Diatrypaceae</taxon>
        <taxon>Eutypa</taxon>
    </lineage>
</organism>
<dbReference type="EMBL" id="KB705622">
    <property type="protein sequence ID" value="EMR71575.1"/>
    <property type="molecule type" value="Genomic_DNA"/>
</dbReference>
<protein>
    <submittedName>
        <fullName evidence="2">Uncharacterized protein</fullName>
    </submittedName>
</protein>
<dbReference type="KEGG" id="ela:UCREL1_1384"/>
<name>M7TY43_EUTLA</name>
<accession>M7TY43</accession>
<dbReference type="OrthoDB" id="5230984at2759"/>
<dbReference type="AlphaFoldDB" id="M7TY43"/>
<evidence type="ECO:0000313" key="2">
    <source>
        <dbReference type="EMBL" id="EMR71575.1"/>
    </source>
</evidence>
<evidence type="ECO:0000313" key="3">
    <source>
        <dbReference type="Proteomes" id="UP000012174"/>
    </source>
</evidence>
<proteinExistence type="predicted"/>
<gene>
    <name evidence="2" type="ORF">UCREL1_1384</name>
</gene>
<sequence length="498" mass="56244">MLQYHLWTLSNLDAFSNKAARCTFIDHSVDDEKPKLKVSNGRSILNRIVYDVYHPFIELIPGGIQSNNGIINLVRENFSTALQSINLLITALHGPEKKYAGQVTVWKEGAIITVLRQLWECGVFASEGSRSRYLAPPLIHDRGDMTGHGPALQDGPVWDKYDQDDGLGDATKEVTFNPLPKAPDQHHEALPPEAASARGERKCDERKAKRRDIYIAILPFIKPHIYESLPEWKIEELVHECLKTRTFLHSISTKEAIAAVTKLWRGEHERSLEDLYRDHPGKSLEHIGDPTLGIAATAIQHVAEEAVFGWLKHWFPQVNWNEAIHQESKENHDFNSMMVPKEATATGDNTPSISDLLQKCHKVDTNSDVNIEGDMVDTVSNAIELCRVLKDNKRRVLLERAEDKIRATRSSFYSRIVEIKRQASVKLANLNNRSRQGLATLFFDREGVRQLKEVAILDDALDEAGKFLETSSLELLDVLKGLLDSTCESHPSPVWEGY</sequence>
<dbReference type="Proteomes" id="UP000012174">
    <property type="component" value="Unassembled WGS sequence"/>
</dbReference>